<sequence>MALKRLRDFLAATYHEVMDELENPEAMLKQYLREVEKEIEKAKDTIVKQQMMGKEFARQLEEAKKLAARREKQAQIAFQAGEEELSRKAFAEMKHYEAKAKEYQEYTVKSEEQVKELREQLGKLEKKYQDLKDKKNDLVARAAVAKAKYSMNATLSFVASDSALKEFKRIEDRITEMEIKANSYANAGLGGEDLSFAKVEYADEVEQELEKLRGTKSETDNGKEASQS</sequence>
<proteinExistence type="inferred from homology"/>
<dbReference type="AlphaFoldDB" id="A0A7W2A8G7"/>
<dbReference type="PANTHER" id="PTHR31088">
    <property type="entry name" value="MEMBRANE-ASSOCIATED PROTEIN VIPP1, CHLOROPLASTIC"/>
    <property type="match status" value="1"/>
</dbReference>
<keyword evidence="2" id="KW-0175">Coiled coil</keyword>
<comment type="similarity">
    <text evidence="1">Belongs to the PspA/Vipp/IM30 family.</text>
</comment>
<protein>
    <submittedName>
        <fullName evidence="3">PspA/IM30 family protein</fullName>
    </submittedName>
</protein>
<organism evidence="3 4">
    <name type="scientific">Paenactinomyces guangxiensis</name>
    <dbReference type="NCBI Taxonomy" id="1490290"/>
    <lineage>
        <taxon>Bacteria</taxon>
        <taxon>Bacillati</taxon>
        <taxon>Bacillota</taxon>
        <taxon>Bacilli</taxon>
        <taxon>Bacillales</taxon>
        <taxon>Thermoactinomycetaceae</taxon>
        <taxon>Paenactinomyces</taxon>
    </lineage>
</organism>
<accession>A0A7W2A8G7</accession>
<dbReference type="EMBL" id="JACEIQ010000005">
    <property type="protein sequence ID" value="MBA4494147.1"/>
    <property type="molecule type" value="Genomic_DNA"/>
</dbReference>
<dbReference type="Proteomes" id="UP000535491">
    <property type="component" value="Unassembled WGS sequence"/>
</dbReference>
<dbReference type="RefSeq" id="WP_181751383.1">
    <property type="nucleotide sequence ID" value="NZ_JACEIQ010000005.1"/>
</dbReference>
<reference evidence="3 4" key="1">
    <citation type="submission" date="2020-07" db="EMBL/GenBank/DDBJ databases">
        <authorList>
            <person name="Feng H."/>
        </authorList>
    </citation>
    <scope>NUCLEOTIDE SEQUENCE [LARGE SCALE GENOMIC DNA]</scope>
    <source>
        <strain evidence="4">s-10</strain>
    </source>
</reference>
<comment type="caution">
    <text evidence="3">The sequence shown here is derived from an EMBL/GenBank/DDBJ whole genome shotgun (WGS) entry which is preliminary data.</text>
</comment>
<evidence type="ECO:0000256" key="2">
    <source>
        <dbReference type="SAM" id="Coils"/>
    </source>
</evidence>
<keyword evidence="4" id="KW-1185">Reference proteome</keyword>
<gene>
    <name evidence="3" type="ORF">H1191_07495</name>
</gene>
<dbReference type="PANTHER" id="PTHR31088:SF6">
    <property type="entry name" value="PHAGE SHOCK PROTEIN A"/>
    <property type="match status" value="1"/>
</dbReference>
<dbReference type="Pfam" id="PF04012">
    <property type="entry name" value="PspA_IM30"/>
    <property type="match status" value="1"/>
</dbReference>
<evidence type="ECO:0000256" key="1">
    <source>
        <dbReference type="ARBA" id="ARBA00043985"/>
    </source>
</evidence>
<feature type="coiled-coil region" evidence="2">
    <location>
        <begin position="25"/>
        <end position="52"/>
    </location>
</feature>
<evidence type="ECO:0000313" key="4">
    <source>
        <dbReference type="Proteomes" id="UP000535491"/>
    </source>
</evidence>
<name>A0A7W2A8G7_9BACL</name>
<dbReference type="InterPro" id="IPR007157">
    <property type="entry name" value="PspA_VIPP1"/>
</dbReference>
<feature type="coiled-coil region" evidence="2">
    <location>
        <begin position="100"/>
        <end position="222"/>
    </location>
</feature>
<evidence type="ECO:0000313" key="3">
    <source>
        <dbReference type="EMBL" id="MBA4494147.1"/>
    </source>
</evidence>